<evidence type="ECO:0000256" key="6">
    <source>
        <dbReference type="SAM" id="MobiDB-lite"/>
    </source>
</evidence>
<dbReference type="OrthoDB" id="185373at2759"/>
<keyword evidence="2" id="KW-0677">Repeat</keyword>
<feature type="repeat" description="PPR" evidence="5">
    <location>
        <begin position="367"/>
        <end position="401"/>
    </location>
</feature>
<comment type="subunit">
    <text evidence="4">Binds to mitochondrial small subunit 15S rRNA.</text>
</comment>
<sequence>DTEAMLRVIDRMMMMTTAATQREKEKGSGNDNLPAPHPTKNMLIHITKLLLKHKNSAKIYNLIDTLQAHNIAVPHEVWSALVICMLKNTEIELAYRTFQDQMISRSIVPTTECFERLVIGLSTIGEIREAYEFLCKAEGQGLVLGQKTYLLMLRMAAQELNEPKIVEDCFRKCVDVFSIEPTEGDLLWVLNTAARTGTPRLATEALKVLENKPGIEFKEQHLEPLLEAFIVDHDWAKMFEMLHHLRESGIGYGKGSLSLLSYELGRIRNRPLHSPAALFEMAMRMKDQYPLIVDATLLNALLRGLAIGKHVNLVFECAETWFKEAQVRRTIETYHVLLDCCRDSGNMKTAEVLFKALEKTDTHLAPDEKAYGLFAETCLKQKEYEDVFAILETMKMKGMIPSAQLYGKVARKCANERDPRAQLVLDEMKVYRYVVDDELVRFVETSGESAKRSEDRAKERQQRQRQEQLEGEMAISQNEFEEKINNEEDVWGYRDDNDDFADSEEFVASDDGKQKNAN</sequence>
<dbReference type="Proteomes" id="UP001150538">
    <property type="component" value="Unassembled WGS sequence"/>
</dbReference>
<evidence type="ECO:0000313" key="8">
    <source>
        <dbReference type="EMBL" id="KAJ1914951.1"/>
    </source>
</evidence>
<evidence type="ECO:0000256" key="2">
    <source>
        <dbReference type="ARBA" id="ARBA00022737"/>
    </source>
</evidence>
<feature type="non-terminal residue" evidence="8">
    <location>
        <position position="1"/>
    </location>
</feature>
<comment type="function">
    <text evidence="3">Regulates mitochondrial small subunit maturation by controlling 15S rRNA 5'-end processing. Localizes to the 5' precursor of the 15S rRNA in a position that is subsequently occupied by mS47 in the mature yeast mtSSU. Uses structure and sequence-specific RNA recognition, binding to a single-stranded region of the precursor and specifically recognizing bases -6 to -1. The exchange of Ccm1 for mS47 is coupled to the irreversible removal of precursor rRNA that is accompanied by conformational changes of the mitoribosomal proteins uS5m and mS26. These conformational changes signal completion of 5'-end rRNA processing through protection of the mature 5'-end of the 15S rRNA and stabilization of mS47. The removal of the 5' precursor together with the dissociation of Ccm1 may be catalyzed by the 5'-3' exoribonuclease Pet127. Involved in the specific removal of group I introns in mitochondrial encoded transcripts.</text>
</comment>
<feature type="compositionally biased region" description="Basic and acidic residues" evidence="6">
    <location>
        <begin position="449"/>
        <end position="468"/>
    </location>
</feature>
<reference evidence="8" key="1">
    <citation type="submission" date="2022-07" db="EMBL/GenBank/DDBJ databases">
        <title>Phylogenomic reconstructions and comparative analyses of Kickxellomycotina fungi.</title>
        <authorList>
            <person name="Reynolds N.K."/>
            <person name="Stajich J.E."/>
            <person name="Barry K."/>
            <person name="Grigoriev I.V."/>
            <person name="Crous P."/>
            <person name="Smith M.E."/>
        </authorList>
    </citation>
    <scope>NUCLEOTIDE SEQUENCE</scope>
    <source>
        <strain evidence="8">NBRC 100468</strain>
    </source>
</reference>
<dbReference type="Gene3D" id="1.25.40.10">
    <property type="entry name" value="Tetratricopeptide repeat domain"/>
    <property type="match status" value="2"/>
</dbReference>
<comment type="similarity">
    <text evidence="1">Belongs to the CCM1 family.</text>
</comment>
<accession>A0A9W8DLB2</accession>
<evidence type="ECO:0000256" key="3">
    <source>
        <dbReference type="ARBA" id="ARBA00044493"/>
    </source>
</evidence>
<dbReference type="InterPro" id="IPR002885">
    <property type="entry name" value="PPR_rpt"/>
</dbReference>
<evidence type="ECO:0000256" key="4">
    <source>
        <dbReference type="ARBA" id="ARBA00044511"/>
    </source>
</evidence>
<feature type="compositionally biased region" description="Acidic residues" evidence="6">
    <location>
        <begin position="496"/>
        <end position="508"/>
    </location>
</feature>
<dbReference type="AlphaFoldDB" id="A0A9W8DLB2"/>
<feature type="domain" description="Pentatricopeptide repeat-containing protein-mitochondrial" evidence="7">
    <location>
        <begin position="184"/>
        <end position="306"/>
    </location>
</feature>
<gene>
    <name evidence="8" type="ORF">H4219_004564</name>
</gene>
<comment type="caution">
    <text evidence="8">The sequence shown here is derived from an EMBL/GenBank/DDBJ whole genome shotgun (WGS) entry which is preliminary data.</text>
</comment>
<evidence type="ECO:0000256" key="1">
    <source>
        <dbReference type="ARBA" id="ARBA00006192"/>
    </source>
</evidence>
<dbReference type="Pfam" id="PF23276">
    <property type="entry name" value="TPR_24"/>
    <property type="match status" value="1"/>
</dbReference>
<dbReference type="InterPro" id="IPR057027">
    <property type="entry name" value="TPR_mt"/>
</dbReference>
<dbReference type="InterPro" id="IPR011990">
    <property type="entry name" value="TPR-like_helical_dom_sf"/>
</dbReference>
<organism evidence="8 9">
    <name type="scientific">Mycoemilia scoparia</name>
    <dbReference type="NCBI Taxonomy" id="417184"/>
    <lineage>
        <taxon>Eukaryota</taxon>
        <taxon>Fungi</taxon>
        <taxon>Fungi incertae sedis</taxon>
        <taxon>Zoopagomycota</taxon>
        <taxon>Kickxellomycotina</taxon>
        <taxon>Kickxellomycetes</taxon>
        <taxon>Kickxellales</taxon>
        <taxon>Kickxellaceae</taxon>
        <taxon>Mycoemilia</taxon>
    </lineage>
</organism>
<feature type="region of interest" description="Disordered" evidence="6">
    <location>
        <begin position="445"/>
        <end position="518"/>
    </location>
</feature>
<protein>
    <recommendedName>
        <fullName evidence="7">Pentatricopeptide repeat-containing protein-mitochondrial domain-containing protein</fullName>
    </recommendedName>
</protein>
<dbReference type="EMBL" id="JANBPU010000171">
    <property type="protein sequence ID" value="KAJ1914951.1"/>
    <property type="molecule type" value="Genomic_DNA"/>
</dbReference>
<dbReference type="PANTHER" id="PTHR47447">
    <property type="entry name" value="OS03G0856100 PROTEIN"/>
    <property type="match status" value="1"/>
</dbReference>
<dbReference type="PANTHER" id="PTHR47447:SF17">
    <property type="entry name" value="OS12G0638900 PROTEIN"/>
    <property type="match status" value="1"/>
</dbReference>
<proteinExistence type="inferred from homology"/>
<feature type="compositionally biased region" description="Basic and acidic residues" evidence="6">
    <location>
        <begin position="480"/>
        <end position="495"/>
    </location>
</feature>
<name>A0A9W8DLB2_9FUNG</name>
<dbReference type="PROSITE" id="PS51375">
    <property type="entry name" value="PPR"/>
    <property type="match status" value="1"/>
</dbReference>
<evidence type="ECO:0000313" key="9">
    <source>
        <dbReference type="Proteomes" id="UP001150538"/>
    </source>
</evidence>
<evidence type="ECO:0000259" key="7">
    <source>
        <dbReference type="Pfam" id="PF23276"/>
    </source>
</evidence>
<keyword evidence="9" id="KW-1185">Reference proteome</keyword>
<evidence type="ECO:0000256" key="5">
    <source>
        <dbReference type="PROSITE-ProRule" id="PRU00708"/>
    </source>
</evidence>